<evidence type="ECO:0000256" key="4">
    <source>
        <dbReference type="ARBA" id="ARBA00022982"/>
    </source>
</evidence>
<keyword evidence="1" id="KW-0813">Transport</keyword>
<dbReference type="PANTHER" id="PTHR37823">
    <property type="entry name" value="CYTOCHROME C-553-LIKE"/>
    <property type="match status" value="1"/>
</dbReference>
<evidence type="ECO:0000256" key="1">
    <source>
        <dbReference type="ARBA" id="ARBA00022448"/>
    </source>
</evidence>
<dbReference type="PROSITE" id="PS51318">
    <property type="entry name" value="TAT"/>
    <property type="match status" value="1"/>
</dbReference>
<dbReference type="RefSeq" id="WP_380083187.1">
    <property type="nucleotide sequence ID" value="NZ_JBHSWD010000001.1"/>
</dbReference>
<dbReference type="Pfam" id="PF13442">
    <property type="entry name" value="Cytochrome_CBB3"/>
    <property type="match status" value="1"/>
</dbReference>
<organism evidence="8 9">
    <name type="scientific">Deinococcus lacus</name>
    <dbReference type="NCBI Taxonomy" id="392561"/>
    <lineage>
        <taxon>Bacteria</taxon>
        <taxon>Thermotogati</taxon>
        <taxon>Deinococcota</taxon>
        <taxon>Deinococci</taxon>
        <taxon>Deinococcales</taxon>
        <taxon>Deinococcaceae</taxon>
        <taxon>Deinococcus</taxon>
    </lineage>
</organism>
<evidence type="ECO:0000256" key="3">
    <source>
        <dbReference type="ARBA" id="ARBA00022723"/>
    </source>
</evidence>
<evidence type="ECO:0000256" key="5">
    <source>
        <dbReference type="ARBA" id="ARBA00023004"/>
    </source>
</evidence>
<gene>
    <name evidence="8" type="ORF">ACFP81_09330</name>
</gene>
<dbReference type="InterPro" id="IPR051811">
    <property type="entry name" value="Cytochrome_c550/c551-like"/>
</dbReference>
<proteinExistence type="predicted"/>
<dbReference type="InterPro" id="IPR036909">
    <property type="entry name" value="Cyt_c-like_dom_sf"/>
</dbReference>
<keyword evidence="5 6" id="KW-0408">Iron</keyword>
<reference evidence="9" key="1">
    <citation type="journal article" date="2019" name="Int. J. Syst. Evol. Microbiol.">
        <title>The Global Catalogue of Microorganisms (GCM) 10K type strain sequencing project: providing services to taxonomists for standard genome sequencing and annotation.</title>
        <authorList>
            <consortium name="The Broad Institute Genomics Platform"/>
            <consortium name="The Broad Institute Genome Sequencing Center for Infectious Disease"/>
            <person name="Wu L."/>
            <person name="Ma J."/>
        </authorList>
    </citation>
    <scope>NUCLEOTIDE SEQUENCE [LARGE SCALE GENOMIC DNA]</scope>
    <source>
        <strain evidence="9">CGMCC 1.15772</strain>
    </source>
</reference>
<dbReference type="EMBL" id="JBHSWD010000001">
    <property type="protein sequence ID" value="MFC6592178.1"/>
    <property type="molecule type" value="Genomic_DNA"/>
</dbReference>
<dbReference type="PANTHER" id="PTHR37823:SF1">
    <property type="entry name" value="CYTOCHROME C-553-LIKE"/>
    <property type="match status" value="1"/>
</dbReference>
<evidence type="ECO:0000313" key="8">
    <source>
        <dbReference type="EMBL" id="MFC6592178.1"/>
    </source>
</evidence>
<feature type="domain" description="Cytochrome c" evidence="7">
    <location>
        <begin position="52"/>
        <end position="139"/>
    </location>
</feature>
<evidence type="ECO:0000259" key="7">
    <source>
        <dbReference type="PROSITE" id="PS51007"/>
    </source>
</evidence>
<dbReference type="Proteomes" id="UP001596297">
    <property type="component" value="Unassembled WGS sequence"/>
</dbReference>
<keyword evidence="4" id="KW-0249">Electron transport</keyword>
<dbReference type="InterPro" id="IPR006311">
    <property type="entry name" value="TAT_signal"/>
</dbReference>
<comment type="caution">
    <text evidence="8">The sequence shown here is derived from an EMBL/GenBank/DDBJ whole genome shotgun (WGS) entry which is preliminary data.</text>
</comment>
<dbReference type="SUPFAM" id="SSF46626">
    <property type="entry name" value="Cytochrome c"/>
    <property type="match status" value="1"/>
</dbReference>
<keyword evidence="3 6" id="KW-0479">Metal-binding</keyword>
<keyword evidence="2 6" id="KW-0349">Heme</keyword>
<name>A0ABW1YFG1_9DEIO</name>
<evidence type="ECO:0000256" key="2">
    <source>
        <dbReference type="ARBA" id="ARBA00022617"/>
    </source>
</evidence>
<protein>
    <submittedName>
        <fullName evidence="8">C-type cytochrome</fullName>
    </submittedName>
</protein>
<accession>A0ABW1YFG1</accession>
<evidence type="ECO:0000256" key="6">
    <source>
        <dbReference type="PROSITE-ProRule" id="PRU00433"/>
    </source>
</evidence>
<sequence>MSETFSRRGLVGAAAFGAALLGVSLWAYHLGGSLAGTPVGGAELAATPAAQQTAPNGESIYVGNCASCHGAAAAGGMGPELKHTAAWSDADFAEAVLHGKAQGRELAPVMPRFESLGIDGTTPPTEAQLQALHAYLKGL</sequence>
<dbReference type="Gene3D" id="1.10.760.10">
    <property type="entry name" value="Cytochrome c-like domain"/>
    <property type="match status" value="1"/>
</dbReference>
<evidence type="ECO:0000313" key="9">
    <source>
        <dbReference type="Proteomes" id="UP001596297"/>
    </source>
</evidence>
<dbReference type="PROSITE" id="PS51007">
    <property type="entry name" value="CYTC"/>
    <property type="match status" value="1"/>
</dbReference>
<keyword evidence="9" id="KW-1185">Reference proteome</keyword>
<dbReference type="InterPro" id="IPR009056">
    <property type="entry name" value="Cyt_c-like_dom"/>
</dbReference>